<dbReference type="Proteomes" id="UP001055172">
    <property type="component" value="Unassembled WGS sequence"/>
</dbReference>
<evidence type="ECO:0000313" key="3">
    <source>
        <dbReference type="Proteomes" id="UP001055172"/>
    </source>
</evidence>
<comment type="caution">
    <text evidence="2">The sequence shown here is derived from an EMBL/GenBank/DDBJ whole genome shotgun (WGS) entry which is preliminary data.</text>
</comment>
<keyword evidence="3" id="KW-1185">Reference proteome</keyword>
<proteinExistence type="predicted"/>
<feature type="region of interest" description="Disordered" evidence="1">
    <location>
        <begin position="114"/>
        <end position="145"/>
    </location>
</feature>
<dbReference type="EMBL" id="BPPX01000021">
    <property type="protein sequence ID" value="GJC86391.1"/>
    <property type="molecule type" value="Genomic_DNA"/>
</dbReference>
<protein>
    <submittedName>
        <fullName evidence="2">Uncharacterized protein</fullName>
    </submittedName>
</protein>
<gene>
    <name evidence="2" type="ORF">ColLi_09229</name>
</gene>
<reference evidence="2 3" key="1">
    <citation type="submission" date="2021-07" db="EMBL/GenBank/DDBJ databases">
        <title>Genome data of Colletotrichum spaethianum.</title>
        <authorList>
            <person name="Utami Y.D."/>
            <person name="Hiruma K."/>
        </authorList>
    </citation>
    <scope>NUCLEOTIDE SEQUENCE [LARGE SCALE GENOMIC DNA]</scope>
    <source>
        <strain evidence="2 3">MAFF 242679</strain>
    </source>
</reference>
<sequence>MMNPKRGTNEEVAAADKKFSKDTLRPADRNYIDNLDKLNSDKCGPECKKSLDSYESNLSKQKKEQDKNPDTRPGDRAGRGETNSAEDTYQHRLNHLRLVRGLSGVGAADQLASWHSVESARKKDAEAQALKDAQNRKNGQGKKAR</sequence>
<evidence type="ECO:0000256" key="1">
    <source>
        <dbReference type="SAM" id="MobiDB-lite"/>
    </source>
</evidence>
<feature type="region of interest" description="Disordered" evidence="1">
    <location>
        <begin position="1"/>
        <end position="89"/>
    </location>
</feature>
<name>A0AA37GU27_9PEZI</name>
<evidence type="ECO:0000313" key="2">
    <source>
        <dbReference type="EMBL" id="GJC86391.1"/>
    </source>
</evidence>
<organism evidence="2 3">
    <name type="scientific">Colletotrichum liriopes</name>
    <dbReference type="NCBI Taxonomy" id="708192"/>
    <lineage>
        <taxon>Eukaryota</taxon>
        <taxon>Fungi</taxon>
        <taxon>Dikarya</taxon>
        <taxon>Ascomycota</taxon>
        <taxon>Pezizomycotina</taxon>
        <taxon>Sordariomycetes</taxon>
        <taxon>Hypocreomycetidae</taxon>
        <taxon>Glomerellales</taxon>
        <taxon>Glomerellaceae</taxon>
        <taxon>Colletotrichum</taxon>
        <taxon>Colletotrichum spaethianum species complex</taxon>
    </lineage>
</organism>
<feature type="compositionally biased region" description="Basic and acidic residues" evidence="1">
    <location>
        <begin position="14"/>
        <end position="52"/>
    </location>
</feature>
<feature type="compositionally biased region" description="Basic and acidic residues" evidence="1">
    <location>
        <begin position="61"/>
        <end position="79"/>
    </location>
</feature>
<accession>A0AA37GU27</accession>
<dbReference type="AlphaFoldDB" id="A0AA37GU27"/>